<evidence type="ECO:0008006" key="8">
    <source>
        <dbReference type="Google" id="ProtNLM"/>
    </source>
</evidence>
<keyword evidence="1" id="KW-0547">Nucleotide-binding</keyword>
<dbReference type="GO" id="GO:0015937">
    <property type="term" value="P:coenzyme A biosynthetic process"/>
    <property type="evidence" value="ECO:0007669"/>
    <property type="project" value="UniProtKB-KW"/>
</dbReference>
<keyword evidence="7" id="KW-1185">Reference proteome</keyword>
<dbReference type="InterPro" id="IPR043129">
    <property type="entry name" value="ATPase_NBD"/>
</dbReference>
<evidence type="ECO:0000256" key="2">
    <source>
        <dbReference type="ARBA" id="ARBA00022840"/>
    </source>
</evidence>
<dbReference type="OMA" id="ERYVHET"/>
<dbReference type="Gene3D" id="3.30.420.510">
    <property type="match status" value="1"/>
</dbReference>
<keyword evidence="5" id="KW-0732">Signal</keyword>
<feature type="region of interest" description="Disordered" evidence="4">
    <location>
        <begin position="495"/>
        <end position="548"/>
    </location>
</feature>
<comment type="caution">
    <text evidence="6">The sequence shown here is derived from an EMBL/GenBank/DDBJ whole genome shotgun (WGS) entry which is preliminary data.</text>
</comment>
<feature type="signal peptide" evidence="5">
    <location>
        <begin position="1"/>
        <end position="18"/>
    </location>
</feature>
<dbReference type="InterPro" id="IPR004567">
    <property type="entry name" value="Type_II_PanK"/>
</dbReference>
<dbReference type="EMBL" id="JAGTXO010000055">
    <property type="protein sequence ID" value="KAG8458205.1"/>
    <property type="molecule type" value="Genomic_DNA"/>
</dbReference>
<keyword evidence="2" id="KW-0067">ATP-binding</keyword>
<dbReference type="NCBIfam" id="TIGR00555">
    <property type="entry name" value="panK_eukar"/>
    <property type="match status" value="1"/>
</dbReference>
<proteinExistence type="predicted"/>
<evidence type="ECO:0000256" key="1">
    <source>
        <dbReference type="ARBA" id="ARBA00022741"/>
    </source>
</evidence>
<evidence type="ECO:0000313" key="6">
    <source>
        <dbReference type="EMBL" id="KAG8458205.1"/>
    </source>
</evidence>
<sequence length="548" mass="57970">MVLRRTALLALALAAAAGEQPRVRRRASEAADDFLPSAHMPPPERALTRVDALQLLRRVNVLGDDGACSLDIGGSLAKVAFFRRRDPSAPSCSALLGGSASLAAESLHVPALGGDVHFVLFETKDIRSCIDFVHRFWVRGEGGESRARARAHAAAAADAATPRRRVVMRATGGGSVKYASAFERIGVALQPRDEMRSMVHGLNFLLTSVEGEAFCVDAGDPLSPLSPERAAALPRRYLRAQPSPFPYLFVSIGSGVSIIEVTGWGEQFRRVDGSSIGGGTFWGLCRLLLQCGSFDELIALTERGVSSNVDMLVGDIYGGDCAAHNLNKDVIAASFGKVVMRREQPAPRRALAQLAHAAESSVLSVALLAGRLPGLGFVARRAGVRRLARRRRARLANARLSAAFRAEDIALSLLRLVSNNVGQLACLNAQRHGLGRIFFGGSFIRNHPYTVATLANAVKFFSKGTVEAHFLKREGFVGALGALLDADEPLVRAAAPRGAPRASSADGWPADAGGEARVDADDGADAAGALSDLDPGGPSPLPARPPPR</sequence>
<feature type="compositionally biased region" description="Pro residues" evidence="4">
    <location>
        <begin position="537"/>
        <end position="548"/>
    </location>
</feature>
<keyword evidence="3" id="KW-0173">Coenzyme A biosynthesis</keyword>
<dbReference type="SUPFAM" id="SSF53067">
    <property type="entry name" value="Actin-like ATPase domain"/>
    <property type="match status" value="2"/>
</dbReference>
<dbReference type="Pfam" id="PF03630">
    <property type="entry name" value="Fumble"/>
    <property type="match status" value="1"/>
</dbReference>
<accession>A0A8J5X849</accession>
<protein>
    <recommendedName>
        <fullName evidence="8">Pantothenate kinase</fullName>
    </recommendedName>
</protein>
<dbReference type="PANTHER" id="PTHR12280">
    <property type="entry name" value="PANTOTHENATE KINASE"/>
    <property type="match status" value="1"/>
</dbReference>
<reference evidence="6" key="1">
    <citation type="submission" date="2021-05" db="EMBL/GenBank/DDBJ databases">
        <title>The genome of the haptophyte Pavlova lutheri (Diacronema luteri, Pavlovales) - a model for lipid biosynthesis in eukaryotic algae.</title>
        <authorList>
            <person name="Hulatt C.J."/>
            <person name="Posewitz M.C."/>
        </authorList>
    </citation>
    <scope>NUCLEOTIDE SEQUENCE</scope>
    <source>
        <strain evidence="6">NIVA-4/92</strain>
    </source>
</reference>
<dbReference type="PANTHER" id="PTHR12280:SF20">
    <property type="entry name" value="4'-PHOSPHOPANTETHEINE PHOSPHATASE"/>
    <property type="match status" value="1"/>
</dbReference>
<evidence type="ECO:0000313" key="7">
    <source>
        <dbReference type="Proteomes" id="UP000751190"/>
    </source>
</evidence>
<feature type="compositionally biased region" description="Low complexity" evidence="4">
    <location>
        <begin position="525"/>
        <end position="536"/>
    </location>
</feature>
<dbReference type="AlphaFoldDB" id="A0A8J5X849"/>
<dbReference type="OrthoDB" id="498611at2759"/>
<dbReference type="Gene3D" id="3.30.420.40">
    <property type="match status" value="1"/>
</dbReference>
<evidence type="ECO:0000256" key="3">
    <source>
        <dbReference type="ARBA" id="ARBA00022993"/>
    </source>
</evidence>
<dbReference type="GO" id="GO:0004594">
    <property type="term" value="F:pantothenate kinase activity"/>
    <property type="evidence" value="ECO:0007669"/>
    <property type="project" value="TreeGrafter"/>
</dbReference>
<feature type="compositionally biased region" description="Low complexity" evidence="4">
    <location>
        <begin position="495"/>
        <end position="513"/>
    </location>
</feature>
<organism evidence="6 7">
    <name type="scientific">Diacronema lutheri</name>
    <name type="common">Unicellular marine alga</name>
    <name type="synonym">Monochrysis lutheri</name>
    <dbReference type="NCBI Taxonomy" id="2081491"/>
    <lineage>
        <taxon>Eukaryota</taxon>
        <taxon>Haptista</taxon>
        <taxon>Haptophyta</taxon>
        <taxon>Pavlovophyceae</taxon>
        <taxon>Pavlovales</taxon>
        <taxon>Pavlovaceae</taxon>
        <taxon>Diacronema</taxon>
    </lineage>
</organism>
<evidence type="ECO:0000256" key="4">
    <source>
        <dbReference type="SAM" id="MobiDB-lite"/>
    </source>
</evidence>
<feature type="chain" id="PRO_5035290540" description="Pantothenate kinase" evidence="5">
    <location>
        <begin position="19"/>
        <end position="548"/>
    </location>
</feature>
<dbReference type="GO" id="GO:0005634">
    <property type="term" value="C:nucleus"/>
    <property type="evidence" value="ECO:0007669"/>
    <property type="project" value="TreeGrafter"/>
</dbReference>
<gene>
    <name evidence="6" type="ORF">KFE25_001497</name>
</gene>
<dbReference type="Proteomes" id="UP000751190">
    <property type="component" value="Unassembled WGS sequence"/>
</dbReference>
<evidence type="ECO:0000256" key="5">
    <source>
        <dbReference type="SAM" id="SignalP"/>
    </source>
</evidence>
<dbReference type="Gene3D" id="6.10.10.60">
    <property type="match status" value="1"/>
</dbReference>
<dbReference type="GO" id="GO:0005829">
    <property type="term" value="C:cytosol"/>
    <property type="evidence" value="ECO:0007669"/>
    <property type="project" value="TreeGrafter"/>
</dbReference>
<name>A0A8J5X849_DIALT</name>
<dbReference type="GO" id="GO:0005524">
    <property type="term" value="F:ATP binding"/>
    <property type="evidence" value="ECO:0007669"/>
    <property type="project" value="UniProtKB-KW"/>
</dbReference>